<dbReference type="GO" id="GO:0016747">
    <property type="term" value="F:acyltransferase activity, transferring groups other than amino-acyl groups"/>
    <property type="evidence" value="ECO:0007669"/>
    <property type="project" value="InterPro"/>
</dbReference>
<accession>A0A895XRM8</accession>
<evidence type="ECO:0000313" key="3">
    <source>
        <dbReference type="EMBL" id="QSB05999.1"/>
    </source>
</evidence>
<organism evidence="3 4">
    <name type="scientific">Natronoglycomyces albus</name>
    <dbReference type="NCBI Taxonomy" id="2811108"/>
    <lineage>
        <taxon>Bacteria</taxon>
        <taxon>Bacillati</taxon>
        <taxon>Actinomycetota</taxon>
        <taxon>Actinomycetes</taxon>
        <taxon>Glycomycetales</taxon>
        <taxon>Glycomycetaceae</taxon>
        <taxon>Natronoglycomyces</taxon>
    </lineage>
</organism>
<dbReference type="InterPro" id="IPR051531">
    <property type="entry name" value="N-acetyltransferase"/>
</dbReference>
<dbReference type="SUPFAM" id="SSF55729">
    <property type="entry name" value="Acyl-CoA N-acyltransferases (Nat)"/>
    <property type="match status" value="1"/>
</dbReference>
<dbReference type="Pfam" id="PF13302">
    <property type="entry name" value="Acetyltransf_3"/>
    <property type="match status" value="1"/>
</dbReference>
<dbReference type="RefSeq" id="WP_213172010.1">
    <property type="nucleotide sequence ID" value="NZ_CP070496.1"/>
</dbReference>
<proteinExistence type="predicted"/>
<dbReference type="Proteomes" id="UP000662939">
    <property type="component" value="Chromosome"/>
</dbReference>
<reference evidence="3" key="1">
    <citation type="submission" date="2021-02" db="EMBL/GenBank/DDBJ databases">
        <title>Natronoglycomyces albus gen. nov., sp. nov, a haloalkaliphilic actinobacterium from a soda solonchak soil.</title>
        <authorList>
            <person name="Sorokin D.Y."/>
            <person name="Khijniak T.V."/>
            <person name="Zakharycheva A.P."/>
            <person name="Boueva O.V."/>
            <person name="Ariskina E.V."/>
            <person name="Hahnke R.L."/>
            <person name="Bunk B."/>
            <person name="Sproer C."/>
            <person name="Schumann P."/>
            <person name="Evtushenko L.I."/>
            <person name="Kublanov I.V."/>
        </authorList>
    </citation>
    <scope>NUCLEOTIDE SEQUENCE</scope>
    <source>
        <strain evidence="3">DSM 106290</strain>
    </source>
</reference>
<dbReference type="Gene3D" id="3.40.630.30">
    <property type="match status" value="1"/>
</dbReference>
<evidence type="ECO:0000259" key="2">
    <source>
        <dbReference type="PROSITE" id="PS51186"/>
    </source>
</evidence>
<dbReference type="PANTHER" id="PTHR43792:SF1">
    <property type="entry name" value="N-ACETYLTRANSFERASE DOMAIN-CONTAINING PROTEIN"/>
    <property type="match status" value="1"/>
</dbReference>
<name>A0A895XRM8_9ACTN</name>
<dbReference type="InterPro" id="IPR016181">
    <property type="entry name" value="Acyl_CoA_acyltransferase"/>
</dbReference>
<feature type="domain" description="N-acetyltransferase" evidence="2">
    <location>
        <begin position="30"/>
        <end position="200"/>
    </location>
</feature>
<dbReference type="PROSITE" id="PS51186">
    <property type="entry name" value="GNAT"/>
    <property type="match status" value="1"/>
</dbReference>
<dbReference type="EMBL" id="CP070496">
    <property type="protein sequence ID" value="QSB05999.1"/>
    <property type="molecule type" value="Genomic_DNA"/>
</dbReference>
<evidence type="ECO:0000313" key="4">
    <source>
        <dbReference type="Proteomes" id="UP000662939"/>
    </source>
</evidence>
<dbReference type="PANTHER" id="PTHR43792">
    <property type="entry name" value="GNAT FAMILY, PUTATIVE (AFU_ORTHOLOGUE AFUA_3G00765)-RELATED-RELATED"/>
    <property type="match status" value="1"/>
</dbReference>
<dbReference type="KEGG" id="nav:JQS30_03485"/>
<feature type="region of interest" description="Disordered" evidence="1">
    <location>
        <begin position="1"/>
        <end position="20"/>
    </location>
</feature>
<dbReference type="InterPro" id="IPR000182">
    <property type="entry name" value="GNAT_dom"/>
</dbReference>
<sequence length="200" mass="22271">MPESDRSAMASAPELNPVEDPWPRLETERLILRRWRASDYAACVEMNADPEVMRHIGATGATQSAEQATQWLEKVEQRWSERGFGLFAIQVRDDATVAGFCGLSVPLFLPEILPAVEIGWRLRRSMWGRGYATEAAVAALKWGLYSSGHDGQGCKQIVSIADRANTASVRVMEKIGLRFERDVVVPEGQIQAALYVIDRP</sequence>
<gene>
    <name evidence="3" type="ORF">JQS30_03485</name>
</gene>
<protein>
    <submittedName>
        <fullName evidence="3">GNAT family N-acetyltransferase</fullName>
    </submittedName>
</protein>
<evidence type="ECO:0000256" key="1">
    <source>
        <dbReference type="SAM" id="MobiDB-lite"/>
    </source>
</evidence>
<dbReference type="AlphaFoldDB" id="A0A895XRM8"/>
<keyword evidence="4" id="KW-1185">Reference proteome</keyword>